<reference evidence="5 6" key="1">
    <citation type="submission" date="2024-04" db="EMBL/GenBank/DDBJ databases">
        <title>Isolation of an actinomycete strain from pig manure.</title>
        <authorList>
            <person name="Gong T."/>
            <person name="Yu Z."/>
            <person name="An M."/>
            <person name="Wei C."/>
            <person name="Yang W."/>
            <person name="Liu L."/>
        </authorList>
    </citation>
    <scope>NUCLEOTIDE SEQUENCE [LARGE SCALE GENOMIC DNA]</scope>
    <source>
        <strain evidence="5 6">ZF39</strain>
    </source>
</reference>
<dbReference type="SUPFAM" id="SSF55469">
    <property type="entry name" value="FMN-dependent nitroreductase-like"/>
    <property type="match status" value="1"/>
</dbReference>
<evidence type="ECO:0000313" key="5">
    <source>
        <dbReference type="EMBL" id="XAN08707.1"/>
    </source>
</evidence>
<gene>
    <name evidence="5" type="ORF">AADG42_15800</name>
</gene>
<feature type="region of interest" description="Disordered" evidence="3">
    <location>
        <begin position="179"/>
        <end position="200"/>
    </location>
</feature>
<dbReference type="RefSeq" id="WP_425310136.1">
    <property type="nucleotide sequence ID" value="NZ_CP154795.1"/>
</dbReference>
<dbReference type="PANTHER" id="PTHR43673:SF10">
    <property type="entry name" value="NADH DEHYDROGENASE_NAD(P)H NITROREDUCTASE XCC3605-RELATED"/>
    <property type="match status" value="1"/>
</dbReference>
<dbReference type="InterPro" id="IPR000415">
    <property type="entry name" value="Nitroreductase-like"/>
</dbReference>
<organism evidence="5 6">
    <name type="scientific">Ammonicoccus fulvus</name>
    <dbReference type="NCBI Taxonomy" id="3138240"/>
    <lineage>
        <taxon>Bacteria</taxon>
        <taxon>Bacillati</taxon>
        <taxon>Actinomycetota</taxon>
        <taxon>Actinomycetes</taxon>
        <taxon>Propionibacteriales</taxon>
        <taxon>Propionibacteriaceae</taxon>
        <taxon>Ammonicoccus</taxon>
    </lineage>
</organism>
<evidence type="ECO:0000259" key="4">
    <source>
        <dbReference type="Pfam" id="PF00881"/>
    </source>
</evidence>
<sequence>MTEADAVREVIRRRRMIRRYADRPVPDEVVDELLGLALRAPSAGFTQAVSWVVLTGESVRRFWGLTSDGGNSWLDGMRTAPVLLLGYTDENAYRRRYAEPDKAWTELAEQPWSAPYWWVDAGMAAQNILLGAEAHGLGACFFGVPLDRQDAVRDAFGVPEGQLSVGVISLGWPAADERPIGSPRRRPRRTHDELIHREAW</sequence>
<feature type="domain" description="Nitroreductase" evidence="4">
    <location>
        <begin position="11"/>
        <end position="64"/>
    </location>
</feature>
<name>A0ABZ3FRI2_9ACTN</name>
<evidence type="ECO:0000313" key="6">
    <source>
        <dbReference type="Proteomes" id="UP001442841"/>
    </source>
</evidence>
<evidence type="ECO:0000256" key="3">
    <source>
        <dbReference type="SAM" id="MobiDB-lite"/>
    </source>
</evidence>
<dbReference type="Pfam" id="PF00881">
    <property type="entry name" value="Nitroreductase"/>
    <property type="match status" value="2"/>
</dbReference>
<keyword evidence="2" id="KW-0560">Oxidoreductase</keyword>
<keyword evidence="6" id="KW-1185">Reference proteome</keyword>
<evidence type="ECO:0000256" key="2">
    <source>
        <dbReference type="ARBA" id="ARBA00023002"/>
    </source>
</evidence>
<dbReference type="Proteomes" id="UP001442841">
    <property type="component" value="Chromosome"/>
</dbReference>
<protein>
    <submittedName>
        <fullName evidence="5">Nitroreductase family protein</fullName>
    </submittedName>
</protein>
<feature type="compositionally biased region" description="Basic and acidic residues" evidence="3">
    <location>
        <begin position="190"/>
        <end position="200"/>
    </location>
</feature>
<comment type="similarity">
    <text evidence="1">Belongs to the nitroreductase family.</text>
</comment>
<accession>A0ABZ3FRI2</accession>
<dbReference type="EMBL" id="CP154795">
    <property type="protein sequence ID" value="XAN08707.1"/>
    <property type="molecule type" value="Genomic_DNA"/>
</dbReference>
<dbReference type="InterPro" id="IPR029479">
    <property type="entry name" value="Nitroreductase"/>
</dbReference>
<feature type="domain" description="Nitroreductase" evidence="4">
    <location>
        <begin position="73"/>
        <end position="172"/>
    </location>
</feature>
<proteinExistence type="inferred from homology"/>
<dbReference type="Gene3D" id="3.40.109.10">
    <property type="entry name" value="NADH Oxidase"/>
    <property type="match status" value="1"/>
</dbReference>
<dbReference type="PANTHER" id="PTHR43673">
    <property type="entry name" value="NAD(P)H NITROREDUCTASE YDGI-RELATED"/>
    <property type="match status" value="1"/>
</dbReference>
<dbReference type="CDD" id="cd02062">
    <property type="entry name" value="Nitro_FMN_reductase"/>
    <property type="match status" value="1"/>
</dbReference>
<evidence type="ECO:0000256" key="1">
    <source>
        <dbReference type="ARBA" id="ARBA00007118"/>
    </source>
</evidence>